<evidence type="ECO:0000313" key="3">
    <source>
        <dbReference type="Proteomes" id="UP000181901"/>
    </source>
</evidence>
<accession>A0A1J5NBE4</accession>
<dbReference type="InterPro" id="IPR011108">
    <property type="entry name" value="RMMBL"/>
</dbReference>
<name>A0A1J5NBE4_9BACT</name>
<reference evidence="2 3" key="1">
    <citation type="submission" date="2015-09" db="EMBL/GenBank/DDBJ databases">
        <title>Genome of Desulfovibrio dechloracetivorans BerOc1, a mercury methylating strain isolated from highly hydrocarbons and metals contaminated coastal sediments.</title>
        <authorList>
            <person name="Goni Urriza M."/>
            <person name="Gassie C."/>
            <person name="Bouchez O."/>
            <person name="Klopp C."/>
            <person name="Ranchou-Peyruse A."/>
            <person name="Remy G."/>
        </authorList>
    </citation>
    <scope>NUCLEOTIDE SEQUENCE [LARGE SCALE GENOMIC DNA]</scope>
    <source>
        <strain evidence="2 3">BerOc1</strain>
    </source>
</reference>
<proteinExistence type="predicted"/>
<sequence>MPWPGRSAACPQAAQITIHRGTNEIGANCVEITHEFTRILVDAGSSLDGSPTSLPDDIGEYSAVLISHGHQDHYGLIKDIPKDLPIYIGDVAWDFMQSLRIFTGKSPLPSRQRTRLEAGKTISIGVIAVTPYMVDHSSPESFGFLIEANGKTIYYSGDFRAHGRKSRSFNYLCSHLPKGIDAMLLEGTMVRRNNAEFANESAVEEGMVDAIKNEPSLVCLSCSAQNIDRMVTAYRAAKKCGRVLVLDIYSAWILRIAQKLSKNIPDLKWSGVRVLSHNKAASGQYQKMKQQKEYFNDFVQELYHPDNELWEKDLHNSPSKYVLKLGDYWVAHIIKSLESSTVIYSQWTGYLDRNTPTFNEYAAALKELPGVKFKAIHTSGHITSSDLERFVAETKPKRIIPIHTEHKEEFHRLFPQTVVLDDEEMFDIT</sequence>
<dbReference type="PANTHER" id="PTHR43694:SF1">
    <property type="entry name" value="RIBONUCLEASE J"/>
    <property type="match status" value="1"/>
</dbReference>
<dbReference type="CDD" id="cd07732">
    <property type="entry name" value="metallo-hydrolase-like_MBL-fold"/>
    <property type="match status" value="1"/>
</dbReference>
<feature type="domain" description="Metallo-beta-lactamase" evidence="1">
    <location>
        <begin position="26"/>
        <end position="207"/>
    </location>
</feature>
<dbReference type="SUPFAM" id="SSF56281">
    <property type="entry name" value="Metallo-hydrolase/oxidoreductase"/>
    <property type="match status" value="1"/>
</dbReference>
<dbReference type="AlphaFoldDB" id="A0A1J5NBE4"/>
<protein>
    <submittedName>
        <fullName evidence="2">Ribonuclease J 1</fullName>
        <ecNumber evidence="2">3.1.-.-</ecNumber>
    </submittedName>
</protein>
<dbReference type="EC" id="3.1.-.-" evidence="2"/>
<dbReference type="SMART" id="SM00849">
    <property type="entry name" value="Lactamase_B"/>
    <property type="match status" value="1"/>
</dbReference>
<evidence type="ECO:0000259" key="1">
    <source>
        <dbReference type="SMART" id="SM00849"/>
    </source>
</evidence>
<dbReference type="Pfam" id="PF12706">
    <property type="entry name" value="Lactamase_B_2"/>
    <property type="match status" value="1"/>
</dbReference>
<dbReference type="Pfam" id="PF07521">
    <property type="entry name" value="RMMBL"/>
    <property type="match status" value="1"/>
</dbReference>
<keyword evidence="3" id="KW-1185">Reference proteome</keyword>
<gene>
    <name evidence="2" type="ORF">BerOc1_02492</name>
</gene>
<dbReference type="PANTHER" id="PTHR43694">
    <property type="entry name" value="RIBONUCLEASE J"/>
    <property type="match status" value="1"/>
</dbReference>
<comment type="caution">
    <text evidence="2">The sequence shown here is derived from an EMBL/GenBank/DDBJ whole genome shotgun (WGS) entry which is preliminary data.</text>
</comment>
<dbReference type="InterPro" id="IPR036866">
    <property type="entry name" value="RibonucZ/Hydroxyglut_hydro"/>
</dbReference>
<dbReference type="Gene3D" id="3.60.15.10">
    <property type="entry name" value="Ribonuclease Z/Hydroxyacylglutathione hydrolase-like"/>
    <property type="match status" value="2"/>
</dbReference>
<dbReference type="Proteomes" id="UP000181901">
    <property type="component" value="Unassembled WGS sequence"/>
</dbReference>
<dbReference type="EMBL" id="LKAQ01000004">
    <property type="protein sequence ID" value="OIQ50551.1"/>
    <property type="molecule type" value="Genomic_DNA"/>
</dbReference>
<evidence type="ECO:0000313" key="2">
    <source>
        <dbReference type="EMBL" id="OIQ50551.1"/>
    </source>
</evidence>
<dbReference type="InterPro" id="IPR001279">
    <property type="entry name" value="Metallo-B-lactamas"/>
</dbReference>
<dbReference type="GO" id="GO:0016787">
    <property type="term" value="F:hydrolase activity"/>
    <property type="evidence" value="ECO:0007669"/>
    <property type="project" value="UniProtKB-KW"/>
</dbReference>
<organism evidence="2 3">
    <name type="scientific">Pseudodesulfovibrio hydrargyri</name>
    <dbReference type="NCBI Taxonomy" id="2125990"/>
    <lineage>
        <taxon>Bacteria</taxon>
        <taxon>Pseudomonadati</taxon>
        <taxon>Thermodesulfobacteriota</taxon>
        <taxon>Desulfovibrionia</taxon>
        <taxon>Desulfovibrionales</taxon>
        <taxon>Desulfovibrionaceae</taxon>
    </lineage>
</organism>
<keyword evidence="2" id="KW-0378">Hydrolase</keyword>